<dbReference type="CDD" id="cd11862">
    <property type="entry name" value="SH3_MPP"/>
    <property type="match status" value="1"/>
</dbReference>
<reference evidence="14" key="1">
    <citation type="submission" date="2021-02" db="EMBL/GenBank/DDBJ databases">
        <authorList>
            <person name="Nowell W R."/>
        </authorList>
    </citation>
    <scope>NUCLEOTIDE SEQUENCE</scope>
</reference>
<dbReference type="EMBL" id="CAJNOT010000147">
    <property type="protein sequence ID" value="CAF0864675.1"/>
    <property type="molecule type" value="Genomic_DNA"/>
</dbReference>
<feature type="domain" description="Guanylate kinase-like" evidence="6">
    <location>
        <begin position="386"/>
        <end position="583"/>
    </location>
</feature>
<dbReference type="InterPro" id="IPR036892">
    <property type="entry name" value="L27_dom_sf"/>
</dbReference>
<evidence type="ECO:0000313" key="13">
    <source>
        <dbReference type="EMBL" id="CAF3594725.1"/>
    </source>
</evidence>
<evidence type="ECO:0000259" key="7">
    <source>
        <dbReference type="PROSITE" id="PS50106"/>
    </source>
</evidence>
<dbReference type="SMART" id="SM00072">
    <property type="entry name" value="GuKc"/>
    <property type="match status" value="1"/>
</dbReference>
<dbReference type="InterPro" id="IPR008144">
    <property type="entry name" value="Guanylate_kin-like_dom"/>
</dbReference>
<comment type="caution">
    <text evidence="14">The sequence shown here is derived from an EMBL/GenBank/DDBJ whole genome shotgun (WGS) entry which is preliminary data.</text>
</comment>
<keyword evidence="2 3" id="KW-0728">SH3 domain</keyword>
<name>A0A819A8Z1_9BILA</name>
<evidence type="ECO:0000313" key="11">
    <source>
        <dbReference type="EMBL" id="CAF0996356.1"/>
    </source>
</evidence>
<sequence length="598" mass="67887">MPAPMDMEPDRPSINSQATDGYSPDFFDASVADLADLLKSEPQDDYIVGLQDTLSAVFSSPTIFSLAYCHDLLLRFIQQPENMRPTSTDNLSLLTSLLKDLEIVGMTNKYARELDSILRNPHIRMIMDAHQTIATREYAEEQLPIGYLPDAAKPLPDISSPSYIYPGTMPPMPPKTIGIESTGEEHLGITVKLNEVGDLEIKRIVQGGLIDKQGLLHVGDIIKEINGEIVNTPEELQDKLRNARGAVTFKVIPSYYDFPSPSQLFIRTHFSYDPAKDKLIPAKEAGLVFDEGDILQILSQDDVHWWQARQVKDPTQKGLIPSQYLEERRKAFVPPENDFSKTSLVCGLIDRRKKKRLLFNVKDSSLFDKGDICLYEEVARMPPFARKCLILIGARGIGRRTLKSRLVALDPDRFGTTKPHTSHSLRTNDGLNAYYHMDRNDMENEIETGGFLEHGLYGEHLYGTKFDSVRRVIQSGKMCVLDVEPTALKLICNKEFMPYVVFVKAPNMDYLRYMQYNDKQRATKMRTKSNMSNNSSLNLSSKDLEQVVLESDALERDYHTYFDLTLVAEDIDKTFEQLVRAVEALSAEPQWVNVQWFS</sequence>
<evidence type="ECO:0000313" key="9">
    <source>
        <dbReference type="EMBL" id="CAF0864675.1"/>
    </source>
</evidence>
<dbReference type="Proteomes" id="UP000663823">
    <property type="component" value="Unassembled WGS sequence"/>
</dbReference>
<dbReference type="InterPro" id="IPR050716">
    <property type="entry name" value="MAGUK"/>
</dbReference>
<dbReference type="PROSITE" id="PS51022">
    <property type="entry name" value="L27"/>
    <property type="match status" value="1"/>
</dbReference>
<dbReference type="Gene3D" id="3.40.50.300">
    <property type="entry name" value="P-loop containing nucleotide triphosphate hydrolases"/>
    <property type="match status" value="1"/>
</dbReference>
<dbReference type="Proteomes" id="UP000663874">
    <property type="component" value="Unassembled WGS sequence"/>
</dbReference>
<dbReference type="Gene3D" id="2.30.30.40">
    <property type="entry name" value="SH3 Domains"/>
    <property type="match status" value="1"/>
</dbReference>
<evidence type="ECO:0000259" key="6">
    <source>
        <dbReference type="PROSITE" id="PS50052"/>
    </source>
</evidence>
<dbReference type="InterPro" id="IPR027417">
    <property type="entry name" value="P-loop_NTPase"/>
</dbReference>
<evidence type="ECO:0000256" key="2">
    <source>
        <dbReference type="ARBA" id="ARBA00022443"/>
    </source>
</evidence>
<dbReference type="PROSITE" id="PS50106">
    <property type="entry name" value="PDZ"/>
    <property type="match status" value="1"/>
</dbReference>
<feature type="domain" description="L27" evidence="8">
    <location>
        <begin position="83"/>
        <end position="141"/>
    </location>
</feature>
<feature type="domain" description="PDZ" evidence="7">
    <location>
        <begin position="176"/>
        <end position="255"/>
    </location>
</feature>
<dbReference type="EMBL" id="CAJOAX010000312">
    <property type="protein sequence ID" value="CAF3564079.1"/>
    <property type="molecule type" value="Genomic_DNA"/>
</dbReference>
<dbReference type="Gene3D" id="1.10.287.650">
    <property type="entry name" value="L27 domain"/>
    <property type="match status" value="1"/>
</dbReference>
<comment type="similarity">
    <text evidence="1">Belongs to the MAGUK family.</text>
</comment>
<dbReference type="SMART" id="SM00228">
    <property type="entry name" value="PDZ"/>
    <property type="match status" value="1"/>
</dbReference>
<dbReference type="SUPFAM" id="SSF50044">
    <property type="entry name" value="SH3-domain"/>
    <property type="match status" value="1"/>
</dbReference>
<dbReference type="Gene3D" id="2.30.42.10">
    <property type="match status" value="1"/>
</dbReference>
<dbReference type="SUPFAM" id="SSF52540">
    <property type="entry name" value="P-loop containing nucleoside triphosphate hydrolases"/>
    <property type="match status" value="1"/>
</dbReference>
<dbReference type="PROSITE" id="PS50052">
    <property type="entry name" value="GUANYLATE_KINASE_2"/>
    <property type="match status" value="1"/>
</dbReference>
<dbReference type="Pfam" id="PF07653">
    <property type="entry name" value="SH3_2"/>
    <property type="match status" value="1"/>
</dbReference>
<evidence type="ECO:0000256" key="1">
    <source>
        <dbReference type="ARBA" id="ARBA00007014"/>
    </source>
</evidence>
<accession>A0A819A8Z1</accession>
<proteinExistence type="inferred from homology"/>
<dbReference type="InterPro" id="IPR001478">
    <property type="entry name" value="PDZ"/>
</dbReference>
<dbReference type="Proteomes" id="UP000663836">
    <property type="component" value="Unassembled WGS sequence"/>
</dbReference>
<dbReference type="SUPFAM" id="SSF101288">
    <property type="entry name" value="L27 domain"/>
    <property type="match status" value="1"/>
</dbReference>
<evidence type="ECO:0000313" key="12">
    <source>
        <dbReference type="EMBL" id="CAF3564079.1"/>
    </source>
</evidence>
<dbReference type="SUPFAM" id="SSF50156">
    <property type="entry name" value="PDZ domain-like"/>
    <property type="match status" value="1"/>
</dbReference>
<dbReference type="InterPro" id="IPR036034">
    <property type="entry name" value="PDZ_sf"/>
</dbReference>
<dbReference type="InterPro" id="IPR036028">
    <property type="entry name" value="SH3-like_dom_sf"/>
</dbReference>
<dbReference type="Pfam" id="PF00625">
    <property type="entry name" value="Guanylate_kin"/>
    <property type="match status" value="1"/>
</dbReference>
<dbReference type="OrthoDB" id="65789at2759"/>
<dbReference type="EMBL" id="CAJNOO010000628">
    <property type="protein sequence ID" value="CAF0996356.1"/>
    <property type="molecule type" value="Genomic_DNA"/>
</dbReference>
<evidence type="ECO:0000256" key="4">
    <source>
        <dbReference type="SAM" id="MobiDB-lite"/>
    </source>
</evidence>
<dbReference type="InterPro" id="IPR004172">
    <property type="entry name" value="L27_dom"/>
</dbReference>
<dbReference type="EMBL" id="CAJNOU010000120">
    <property type="protein sequence ID" value="CAF0874415.1"/>
    <property type="molecule type" value="Genomic_DNA"/>
</dbReference>
<dbReference type="InterPro" id="IPR001452">
    <property type="entry name" value="SH3_domain"/>
</dbReference>
<dbReference type="PROSITE" id="PS50002">
    <property type="entry name" value="SH3"/>
    <property type="match status" value="1"/>
</dbReference>
<dbReference type="Pfam" id="PF00595">
    <property type="entry name" value="PDZ"/>
    <property type="match status" value="1"/>
</dbReference>
<dbReference type="Proteomes" id="UP000663882">
    <property type="component" value="Unassembled WGS sequence"/>
</dbReference>
<evidence type="ECO:0000313" key="15">
    <source>
        <dbReference type="Proteomes" id="UP000663836"/>
    </source>
</evidence>
<evidence type="ECO:0000313" key="10">
    <source>
        <dbReference type="EMBL" id="CAF0874415.1"/>
    </source>
</evidence>
<evidence type="ECO:0000256" key="3">
    <source>
        <dbReference type="PROSITE-ProRule" id="PRU00192"/>
    </source>
</evidence>
<dbReference type="AlphaFoldDB" id="A0A819A8Z1"/>
<organism evidence="14 15">
    <name type="scientific">Rotaria sordida</name>
    <dbReference type="NCBI Taxonomy" id="392033"/>
    <lineage>
        <taxon>Eukaryota</taxon>
        <taxon>Metazoa</taxon>
        <taxon>Spiralia</taxon>
        <taxon>Gnathifera</taxon>
        <taxon>Rotifera</taxon>
        <taxon>Eurotatoria</taxon>
        <taxon>Bdelloidea</taxon>
        <taxon>Philodinida</taxon>
        <taxon>Philodinidae</taxon>
        <taxon>Rotaria</taxon>
    </lineage>
</organism>
<evidence type="ECO:0000259" key="8">
    <source>
        <dbReference type="PROSITE" id="PS51022"/>
    </source>
</evidence>
<evidence type="ECO:0000259" key="5">
    <source>
        <dbReference type="PROSITE" id="PS50002"/>
    </source>
</evidence>
<dbReference type="Proteomes" id="UP000663889">
    <property type="component" value="Unassembled WGS sequence"/>
</dbReference>
<dbReference type="SMART" id="SM00326">
    <property type="entry name" value="SH3"/>
    <property type="match status" value="1"/>
</dbReference>
<dbReference type="PANTHER" id="PTHR23122">
    <property type="entry name" value="MEMBRANE-ASSOCIATED GUANYLATE KINASE MAGUK"/>
    <property type="match status" value="1"/>
</dbReference>
<dbReference type="EMBL" id="CAJOBE010000201">
    <property type="protein sequence ID" value="CAF3594725.1"/>
    <property type="molecule type" value="Genomic_DNA"/>
</dbReference>
<protein>
    <submittedName>
        <fullName evidence="14">Uncharacterized protein</fullName>
    </submittedName>
</protein>
<gene>
    <name evidence="13" type="ORF">FNK824_LOCUS3104</name>
    <name evidence="14" type="ORF">JBS370_LOCUS13976</name>
    <name evidence="12" type="ORF">OTI717_LOCUS4955</name>
    <name evidence="11" type="ORF">RFH988_LOCUS13931</name>
    <name evidence="10" type="ORF">SEV965_LOCUS4288</name>
    <name evidence="9" type="ORF">ZHD862_LOCUS5565</name>
</gene>
<dbReference type="InterPro" id="IPR008145">
    <property type="entry name" value="GK/Ca_channel_bsu"/>
</dbReference>
<dbReference type="Proteomes" id="UP000663864">
    <property type="component" value="Unassembled WGS sequence"/>
</dbReference>
<feature type="region of interest" description="Disordered" evidence="4">
    <location>
        <begin position="1"/>
        <end position="21"/>
    </location>
</feature>
<feature type="domain" description="SH3" evidence="5">
    <location>
        <begin position="261"/>
        <end position="330"/>
    </location>
</feature>
<evidence type="ECO:0000313" key="14">
    <source>
        <dbReference type="EMBL" id="CAF3776299.1"/>
    </source>
</evidence>
<dbReference type="EMBL" id="CAJOBD010001231">
    <property type="protein sequence ID" value="CAF3776299.1"/>
    <property type="molecule type" value="Genomic_DNA"/>
</dbReference>